<organism evidence="2 3">
    <name type="scientific">Glutamicibacter soli</name>
    <dbReference type="NCBI Taxonomy" id="453836"/>
    <lineage>
        <taxon>Bacteria</taxon>
        <taxon>Bacillati</taxon>
        <taxon>Actinomycetota</taxon>
        <taxon>Actinomycetes</taxon>
        <taxon>Micrococcales</taxon>
        <taxon>Micrococcaceae</taxon>
        <taxon>Glutamicibacter</taxon>
    </lineage>
</organism>
<gene>
    <name evidence="2" type="ORF">GT020_19395</name>
</gene>
<accession>A0A6L9G8Q6</accession>
<keyword evidence="2" id="KW-0418">Kinase</keyword>
<feature type="domain" description="HPr(Ser) kinase/phosphorylase N-terminal" evidence="1">
    <location>
        <begin position="4"/>
        <end position="36"/>
    </location>
</feature>
<name>A0A6L9G8Q6_9MICC</name>
<dbReference type="InterPro" id="IPR028979">
    <property type="entry name" value="Ser_kin/Pase_Hpr-like_N_sf"/>
</dbReference>
<feature type="non-terminal residue" evidence="2">
    <location>
        <position position="36"/>
    </location>
</feature>
<proteinExistence type="predicted"/>
<dbReference type="GO" id="GO:0005524">
    <property type="term" value="F:ATP binding"/>
    <property type="evidence" value="ECO:0007669"/>
    <property type="project" value="InterPro"/>
</dbReference>
<evidence type="ECO:0000313" key="3">
    <source>
        <dbReference type="Proteomes" id="UP000477543"/>
    </source>
</evidence>
<evidence type="ECO:0000313" key="2">
    <source>
        <dbReference type="EMBL" id="NAZ18191.1"/>
    </source>
</evidence>
<keyword evidence="2" id="KW-0808">Transferase</keyword>
<dbReference type="GO" id="GO:0000155">
    <property type="term" value="F:phosphorelay sensor kinase activity"/>
    <property type="evidence" value="ECO:0007669"/>
    <property type="project" value="InterPro"/>
</dbReference>
<protein>
    <submittedName>
        <fullName evidence="2">HPr kinase/phosphorylase</fullName>
    </submittedName>
</protein>
<dbReference type="SUPFAM" id="SSF75138">
    <property type="entry name" value="HprK N-terminal domain-like"/>
    <property type="match status" value="1"/>
</dbReference>
<dbReference type="EMBL" id="WYDN01000314">
    <property type="protein sequence ID" value="NAZ18191.1"/>
    <property type="molecule type" value="Genomic_DNA"/>
</dbReference>
<reference evidence="2 3" key="1">
    <citation type="submission" date="2020-01" db="EMBL/GenBank/DDBJ databases">
        <title>Glutamicibacter soli M275.</title>
        <authorList>
            <person name="Meng X."/>
        </authorList>
    </citation>
    <scope>NUCLEOTIDE SEQUENCE [LARGE SCALE GENOMIC DNA]</scope>
    <source>
        <strain evidence="2 3">M275</strain>
    </source>
</reference>
<comment type="caution">
    <text evidence="2">The sequence shown here is derived from an EMBL/GenBank/DDBJ whole genome shotgun (WGS) entry which is preliminary data.</text>
</comment>
<dbReference type="Gene3D" id="3.40.1390.20">
    <property type="entry name" value="HprK N-terminal domain-like"/>
    <property type="match status" value="1"/>
</dbReference>
<dbReference type="Proteomes" id="UP000477543">
    <property type="component" value="Unassembled WGS sequence"/>
</dbReference>
<dbReference type="Pfam" id="PF02603">
    <property type="entry name" value="Hpr_kinase_N"/>
    <property type="match status" value="1"/>
</dbReference>
<dbReference type="GO" id="GO:0006109">
    <property type="term" value="P:regulation of carbohydrate metabolic process"/>
    <property type="evidence" value="ECO:0007669"/>
    <property type="project" value="InterPro"/>
</dbReference>
<dbReference type="AlphaFoldDB" id="A0A6L9G8Q6"/>
<dbReference type="InterPro" id="IPR011126">
    <property type="entry name" value="Hpr_kin/Pase_Hpr_N"/>
</dbReference>
<sequence length="36" mass="4031">MSTVRTKDLLENFNLTLVAGEDGLHREITTSDISRP</sequence>
<evidence type="ECO:0000259" key="1">
    <source>
        <dbReference type="Pfam" id="PF02603"/>
    </source>
</evidence>